<gene>
    <name evidence="1" type="ORF">BJ138DRAFT_1163929</name>
</gene>
<accession>A0ACB7ZYN8</accession>
<evidence type="ECO:0000313" key="2">
    <source>
        <dbReference type="Proteomes" id="UP000790377"/>
    </source>
</evidence>
<evidence type="ECO:0000313" key="1">
    <source>
        <dbReference type="EMBL" id="KAH7905853.1"/>
    </source>
</evidence>
<reference evidence="1" key="1">
    <citation type="journal article" date="2021" name="New Phytol.">
        <title>Evolutionary innovations through gain and loss of genes in the ectomycorrhizal Boletales.</title>
        <authorList>
            <person name="Wu G."/>
            <person name="Miyauchi S."/>
            <person name="Morin E."/>
            <person name="Kuo A."/>
            <person name="Drula E."/>
            <person name="Varga T."/>
            <person name="Kohler A."/>
            <person name="Feng B."/>
            <person name="Cao Y."/>
            <person name="Lipzen A."/>
            <person name="Daum C."/>
            <person name="Hundley H."/>
            <person name="Pangilinan J."/>
            <person name="Johnson J."/>
            <person name="Barry K."/>
            <person name="LaButti K."/>
            <person name="Ng V."/>
            <person name="Ahrendt S."/>
            <person name="Min B."/>
            <person name="Choi I.G."/>
            <person name="Park H."/>
            <person name="Plett J.M."/>
            <person name="Magnuson J."/>
            <person name="Spatafora J.W."/>
            <person name="Nagy L.G."/>
            <person name="Henrissat B."/>
            <person name="Grigoriev I.V."/>
            <person name="Yang Z.L."/>
            <person name="Xu J."/>
            <person name="Martin F.M."/>
        </authorList>
    </citation>
    <scope>NUCLEOTIDE SEQUENCE</scope>
    <source>
        <strain evidence="1">ATCC 28755</strain>
    </source>
</reference>
<name>A0ACB7ZYN8_9AGAM</name>
<dbReference type="Proteomes" id="UP000790377">
    <property type="component" value="Unassembled WGS sequence"/>
</dbReference>
<protein>
    <submittedName>
        <fullName evidence="1">Uncharacterized protein</fullName>
    </submittedName>
</protein>
<sequence>MVPVYVVGGYIMSRKHAQAWAEKKFSSFVLTKEDFLAFEIRRQLGAKPLVIPWPKAVRYHRDDMILFITMQQKFNLATCPRPTLRENDTAKLHKQALFGGMEDELEFLKDLKFVTVIDPYGTHP</sequence>
<organism evidence="1 2">
    <name type="scientific">Hygrophoropsis aurantiaca</name>
    <dbReference type="NCBI Taxonomy" id="72124"/>
    <lineage>
        <taxon>Eukaryota</taxon>
        <taxon>Fungi</taxon>
        <taxon>Dikarya</taxon>
        <taxon>Basidiomycota</taxon>
        <taxon>Agaricomycotina</taxon>
        <taxon>Agaricomycetes</taxon>
        <taxon>Agaricomycetidae</taxon>
        <taxon>Boletales</taxon>
        <taxon>Coniophorineae</taxon>
        <taxon>Hygrophoropsidaceae</taxon>
        <taxon>Hygrophoropsis</taxon>
    </lineage>
</organism>
<keyword evidence="2" id="KW-1185">Reference proteome</keyword>
<dbReference type="EMBL" id="MU268112">
    <property type="protein sequence ID" value="KAH7905853.1"/>
    <property type="molecule type" value="Genomic_DNA"/>
</dbReference>
<comment type="caution">
    <text evidence="1">The sequence shown here is derived from an EMBL/GenBank/DDBJ whole genome shotgun (WGS) entry which is preliminary data.</text>
</comment>
<proteinExistence type="predicted"/>